<sequence>METGIWQSSSSVSNRIVTIYLIFTLYPLTVHSTQSLWSDYTSQPCSSGSNLKYLSGDALLDSPNCLGPNNAPYPSAAVARTFSSNWNGASTRRGRMSQLPTLSPSTTQNVLLKAYGEANNEEAHGSRFVNWRLTSGS</sequence>
<protein>
    <submittedName>
        <fullName evidence="1">Uncharacterized protein</fullName>
    </submittedName>
</protein>
<organism evidence="1 2">
    <name type="scientific">Pseudolycoriella hygida</name>
    <dbReference type="NCBI Taxonomy" id="35572"/>
    <lineage>
        <taxon>Eukaryota</taxon>
        <taxon>Metazoa</taxon>
        <taxon>Ecdysozoa</taxon>
        <taxon>Arthropoda</taxon>
        <taxon>Hexapoda</taxon>
        <taxon>Insecta</taxon>
        <taxon>Pterygota</taxon>
        <taxon>Neoptera</taxon>
        <taxon>Endopterygota</taxon>
        <taxon>Diptera</taxon>
        <taxon>Nematocera</taxon>
        <taxon>Sciaroidea</taxon>
        <taxon>Sciaridae</taxon>
        <taxon>Pseudolycoriella</taxon>
    </lineage>
</organism>
<comment type="caution">
    <text evidence="1">The sequence shown here is derived from an EMBL/GenBank/DDBJ whole genome shotgun (WGS) entry which is preliminary data.</text>
</comment>
<evidence type="ECO:0000313" key="2">
    <source>
        <dbReference type="Proteomes" id="UP001151699"/>
    </source>
</evidence>
<dbReference type="Proteomes" id="UP001151699">
    <property type="component" value="Chromosome B"/>
</dbReference>
<dbReference type="OrthoDB" id="10055432at2759"/>
<dbReference type="EMBL" id="WJQU01000002">
    <property type="protein sequence ID" value="KAJ6644505.1"/>
    <property type="molecule type" value="Genomic_DNA"/>
</dbReference>
<accession>A0A9Q0S5Y2</accession>
<dbReference type="AlphaFoldDB" id="A0A9Q0S5Y2"/>
<keyword evidence="2" id="KW-1185">Reference proteome</keyword>
<name>A0A9Q0S5Y2_9DIPT</name>
<reference evidence="1" key="1">
    <citation type="submission" date="2022-07" db="EMBL/GenBank/DDBJ databases">
        <authorList>
            <person name="Trinca V."/>
            <person name="Uliana J.V.C."/>
            <person name="Torres T.T."/>
            <person name="Ward R.J."/>
            <person name="Monesi N."/>
        </authorList>
    </citation>
    <scope>NUCLEOTIDE SEQUENCE</scope>
    <source>
        <strain evidence="1">HSMRA1968</strain>
        <tissue evidence="1">Whole embryos</tissue>
    </source>
</reference>
<evidence type="ECO:0000313" key="1">
    <source>
        <dbReference type="EMBL" id="KAJ6644505.1"/>
    </source>
</evidence>
<gene>
    <name evidence="1" type="ORF">Bhyg_09474</name>
</gene>
<proteinExistence type="predicted"/>